<protein>
    <submittedName>
        <fullName evidence="5">Efflux ABC transporter, permease protein</fullName>
    </submittedName>
</protein>
<dbReference type="Proteomes" id="UP000007832">
    <property type="component" value="Unassembled WGS sequence"/>
</dbReference>
<evidence type="ECO:0000256" key="2">
    <source>
        <dbReference type="ARBA" id="ARBA00022840"/>
    </source>
</evidence>
<dbReference type="Gene3D" id="3.40.50.300">
    <property type="entry name" value="P-loop containing nucleotide triphosphate hydrolases"/>
    <property type="match status" value="1"/>
</dbReference>
<organism evidence="5 6">
    <name type="scientific">[Propionibacterium] namnetense SK182B-JCVI</name>
    <dbReference type="NCBI Taxonomy" id="1051006"/>
    <lineage>
        <taxon>Bacteria</taxon>
        <taxon>Bacillati</taxon>
        <taxon>Actinomycetota</taxon>
        <taxon>Actinomycetes</taxon>
        <taxon>Propionibacteriales</taxon>
        <taxon>Propionibacteriaceae</taxon>
        <taxon>Cutibacterium</taxon>
    </lineage>
</organism>
<dbReference type="EMBL" id="AFUN01000038">
    <property type="protein sequence ID" value="EGR95521.1"/>
    <property type="molecule type" value="Genomic_DNA"/>
</dbReference>
<proteinExistence type="predicted"/>
<evidence type="ECO:0000313" key="5">
    <source>
        <dbReference type="EMBL" id="EGR95521.1"/>
    </source>
</evidence>
<gene>
    <name evidence="5" type="ORF">HMPREF1162_1967</name>
</gene>
<keyword evidence="3" id="KW-0812">Transmembrane</keyword>
<dbReference type="GO" id="GO:0005886">
    <property type="term" value="C:plasma membrane"/>
    <property type="evidence" value="ECO:0007669"/>
    <property type="project" value="TreeGrafter"/>
</dbReference>
<dbReference type="GO" id="GO:0016887">
    <property type="term" value="F:ATP hydrolysis activity"/>
    <property type="evidence" value="ECO:0007669"/>
    <property type="project" value="InterPro"/>
</dbReference>
<feature type="transmembrane region" description="Helical" evidence="3">
    <location>
        <begin position="481"/>
        <end position="501"/>
    </location>
</feature>
<evidence type="ECO:0000256" key="3">
    <source>
        <dbReference type="SAM" id="Phobius"/>
    </source>
</evidence>
<keyword evidence="1" id="KW-0547">Nucleotide-binding</keyword>
<dbReference type="PANTHER" id="PTHR24220">
    <property type="entry name" value="IMPORT ATP-BINDING PROTEIN"/>
    <property type="match status" value="1"/>
</dbReference>
<dbReference type="GO" id="GO:0005524">
    <property type="term" value="F:ATP binding"/>
    <property type="evidence" value="ECO:0007669"/>
    <property type="project" value="UniProtKB-KW"/>
</dbReference>
<comment type="caution">
    <text evidence="5">The sequence shown here is derived from an EMBL/GenBank/DDBJ whole genome shotgun (WGS) entry which is preliminary data.</text>
</comment>
<feature type="domain" description="ABC transporter" evidence="4">
    <location>
        <begin position="3"/>
        <end position="234"/>
    </location>
</feature>
<sequence length="613" mass="65373">MTVSWSEVTKTFPSGNSARGGCTIRCTDATVEARQACLIQGASGQGKSTMMAMIGGLLPVTSGHITIDHGHGDLDPEQARRDGLVAYAFQYPFLTPYLTVRENAALCADVEVAYQLLASCGMADLADQRASTLSGGQQQRVAVVRAVASRPAVLLADEPTASLDDDNRWAVEKLLQDYLDDGGDDRHGIAPADRPSTCERYGGGDTMSMSASRHAWVSLRRSSLPRQRWFIIILALLGGCALLMNTIVAGHVRDQVDAADVGKRLSYVVVDSSGRGSDGPINAAARRRMMGMDHVVKVYEWSQAGLLSDDDDGLPQIVWATAQIPDVPPAIVVFDGPTRPVRPGEVIVPDAANGHDLKPLLGRTINVSYQRKTKASEAEAVPTKLKVVGLYDSSRPNNDGPETVYVNVGDVKAWEAANSGMSPQAFDKQGVSRVYVEADSRDHVADVHRQLSQAGFSATSQADLVGYADQVTSDTQRMQTVLIVVICLTALVLGMSVGSTISRQRGSQIAVFKAFGRSGEWILGCLEIEALFIGVVMALGIVIVGLVLCGVAMVLTAVGMNLGPVAMSPVPLADVLEQGAWFPVVLLVAVPLGCLPRTVASVKSHKPYELLRE</sequence>
<name>F9NWZ4_9ACTN</name>
<dbReference type="PROSITE" id="PS00211">
    <property type="entry name" value="ABC_TRANSPORTER_1"/>
    <property type="match status" value="1"/>
</dbReference>
<keyword evidence="3" id="KW-0472">Membrane</keyword>
<dbReference type="eggNOG" id="COG1136">
    <property type="taxonomic scope" value="Bacteria"/>
</dbReference>
<dbReference type="AlphaFoldDB" id="F9NWZ4"/>
<dbReference type="PROSITE" id="PS50893">
    <property type="entry name" value="ABC_TRANSPORTER_2"/>
    <property type="match status" value="1"/>
</dbReference>
<dbReference type="SUPFAM" id="SSF52540">
    <property type="entry name" value="P-loop containing nucleoside triphosphate hydrolases"/>
    <property type="match status" value="1"/>
</dbReference>
<evidence type="ECO:0000256" key="1">
    <source>
        <dbReference type="ARBA" id="ARBA00022741"/>
    </source>
</evidence>
<dbReference type="GO" id="GO:0022857">
    <property type="term" value="F:transmembrane transporter activity"/>
    <property type="evidence" value="ECO:0007669"/>
    <property type="project" value="TreeGrafter"/>
</dbReference>
<dbReference type="InterPro" id="IPR003593">
    <property type="entry name" value="AAA+_ATPase"/>
</dbReference>
<dbReference type="STRING" id="1574624.GCA_001642025_01146"/>
<dbReference type="PATRIC" id="fig|1051006.4.peg.1704"/>
<evidence type="ECO:0000313" key="6">
    <source>
        <dbReference type="Proteomes" id="UP000007832"/>
    </source>
</evidence>
<dbReference type="Pfam" id="PF00005">
    <property type="entry name" value="ABC_tran"/>
    <property type="match status" value="1"/>
</dbReference>
<evidence type="ECO:0000259" key="4">
    <source>
        <dbReference type="PROSITE" id="PS50893"/>
    </source>
</evidence>
<dbReference type="InterPro" id="IPR017871">
    <property type="entry name" value="ABC_transporter-like_CS"/>
</dbReference>
<keyword evidence="3" id="KW-1133">Transmembrane helix</keyword>
<dbReference type="InterPro" id="IPR027417">
    <property type="entry name" value="P-loop_NTPase"/>
</dbReference>
<dbReference type="InterPro" id="IPR015854">
    <property type="entry name" value="ABC_transpr_LolD-like"/>
</dbReference>
<feature type="transmembrane region" description="Helical" evidence="3">
    <location>
        <begin position="229"/>
        <end position="248"/>
    </location>
</feature>
<dbReference type="InterPro" id="IPR003439">
    <property type="entry name" value="ABC_transporter-like_ATP-bd"/>
</dbReference>
<keyword evidence="2" id="KW-0067">ATP-binding</keyword>
<dbReference type="SMART" id="SM00382">
    <property type="entry name" value="AAA"/>
    <property type="match status" value="1"/>
</dbReference>
<reference evidence="5 6" key="1">
    <citation type="submission" date="2011-07" db="EMBL/GenBank/DDBJ databases">
        <title>Genome Sequence of Propionibacterium acnes SK182B-JCVI.</title>
        <authorList>
            <person name="Durkin A.S."/>
            <person name="Madupu R."/>
            <person name="Hostetler J."/>
            <person name="Radune D."/>
            <person name="Torralba M."/>
            <person name="Methe B."/>
            <person name="Sutton G."/>
            <person name="Strausberg R.L."/>
            <person name="Nelson K.E."/>
        </authorList>
    </citation>
    <scope>NUCLEOTIDE SEQUENCE [LARGE SCALE GENOMIC DNA]</scope>
    <source>
        <strain evidence="5 6">SK182B-JCVI</strain>
    </source>
</reference>
<feature type="transmembrane region" description="Helical" evidence="3">
    <location>
        <begin position="531"/>
        <end position="560"/>
    </location>
</feature>
<accession>F9NWZ4</accession>